<sequence length="130" mass="14654">MRLFRAVQHFTGQSSVSTAAFFQETQRQKPRTAPSAVFETLSGTQPIRLVFNDHSPSSRIPRPSSHVNEKHSSHSGLKEDKKALHKRVTTLKETLEHKVKVEVREGILRQRRQPGKEWSKDEIGGGEGSS</sequence>
<protein>
    <submittedName>
        <fullName evidence="2">Uncharacterized protein</fullName>
    </submittedName>
</protein>
<feature type="compositionally biased region" description="Low complexity" evidence="1">
    <location>
        <begin position="55"/>
        <end position="65"/>
    </location>
</feature>
<evidence type="ECO:0000256" key="1">
    <source>
        <dbReference type="SAM" id="MobiDB-lite"/>
    </source>
</evidence>
<evidence type="ECO:0000313" key="3">
    <source>
        <dbReference type="Proteomes" id="UP000191342"/>
    </source>
</evidence>
<proteinExistence type="predicted"/>
<reference evidence="3" key="1">
    <citation type="journal article" date="2017" name="Nat. Microbiol.">
        <title>Global analysis of biosynthetic gene clusters reveals vast potential of secondary metabolite production in Penicillium species.</title>
        <authorList>
            <person name="Nielsen J.C."/>
            <person name="Grijseels S."/>
            <person name="Prigent S."/>
            <person name="Ji B."/>
            <person name="Dainat J."/>
            <person name="Nielsen K.F."/>
            <person name="Frisvad J.C."/>
            <person name="Workman M."/>
            <person name="Nielsen J."/>
        </authorList>
    </citation>
    <scope>NUCLEOTIDE SEQUENCE [LARGE SCALE GENOMIC DNA]</scope>
    <source>
        <strain evidence="3">IBT 14082</strain>
    </source>
</reference>
<organism evidence="2 3">
    <name type="scientific">Penicillium flavigenum</name>
    <dbReference type="NCBI Taxonomy" id="254877"/>
    <lineage>
        <taxon>Eukaryota</taxon>
        <taxon>Fungi</taxon>
        <taxon>Dikarya</taxon>
        <taxon>Ascomycota</taxon>
        <taxon>Pezizomycotina</taxon>
        <taxon>Eurotiomycetes</taxon>
        <taxon>Eurotiomycetidae</taxon>
        <taxon>Eurotiales</taxon>
        <taxon>Aspergillaceae</taxon>
        <taxon>Penicillium</taxon>
    </lineage>
</organism>
<feature type="compositionally biased region" description="Basic and acidic residues" evidence="1">
    <location>
        <begin position="67"/>
        <end position="82"/>
    </location>
</feature>
<dbReference type="Proteomes" id="UP000191342">
    <property type="component" value="Unassembled WGS sequence"/>
</dbReference>
<feature type="region of interest" description="Disordered" evidence="1">
    <location>
        <begin position="49"/>
        <end position="85"/>
    </location>
</feature>
<name>A0A1V6SYN1_9EURO</name>
<evidence type="ECO:0000313" key="2">
    <source>
        <dbReference type="EMBL" id="OQE19195.1"/>
    </source>
</evidence>
<feature type="compositionally biased region" description="Basic and acidic residues" evidence="1">
    <location>
        <begin position="104"/>
        <end position="123"/>
    </location>
</feature>
<dbReference type="AlphaFoldDB" id="A0A1V6SYN1"/>
<feature type="region of interest" description="Disordered" evidence="1">
    <location>
        <begin position="104"/>
        <end position="130"/>
    </location>
</feature>
<accession>A0A1V6SYN1</accession>
<dbReference type="OrthoDB" id="4366907at2759"/>
<comment type="caution">
    <text evidence="2">The sequence shown here is derived from an EMBL/GenBank/DDBJ whole genome shotgun (WGS) entry which is preliminary data.</text>
</comment>
<keyword evidence="3" id="KW-1185">Reference proteome</keyword>
<dbReference type="EMBL" id="MLQL01000019">
    <property type="protein sequence ID" value="OQE19195.1"/>
    <property type="molecule type" value="Genomic_DNA"/>
</dbReference>
<gene>
    <name evidence="2" type="ORF">PENFLA_c019G07181</name>
</gene>